<dbReference type="PANTHER" id="PTHR38797:SF4">
    <property type="entry name" value="NUCLEAR PORE COMPLEX PROTEIN NUP85"/>
    <property type="match status" value="1"/>
</dbReference>
<reference evidence="1" key="2">
    <citation type="submission" date="2021-08" db="EMBL/GenBank/DDBJ databases">
        <authorList>
            <person name="Gostincar C."/>
            <person name="Sun X."/>
            <person name="Song Z."/>
            <person name="Gunde-Cimerman N."/>
        </authorList>
    </citation>
    <scope>NUCLEOTIDE SEQUENCE</scope>
    <source>
        <strain evidence="1">EXF-8016</strain>
    </source>
</reference>
<dbReference type="Pfam" id="PF12311">
    <property type="entry name" value="DUF3632"/>
    <property type="match status" value="1"/>
</dbReference>
<sequence>MEIIDPRFSYEDFIELAYARRRESGEEDAPFIDILKEVFEDTIQSDEAASRASSFVFSYDGFLSVYSGVLSTIVGAAHQLSEEGDLHRLANLVLALSRLGDVRSESAETLHLSFHGKKYEILPGQIIKVDDGKLWSDLPHFLTEFCENMQGPTAYLNFGRPEHIAEQEWTNANTFAAYLVHNNKNSPCSFDHLYTFGFRTLANSLEWDARTVEGMDSLHSLRAALRWMKIAGQDLWHKSSWEGGWAVAGPLWREIVDDAEDGWSEQDGTKYTSITTTRWLWWAEKLNELAEGNMIDDESKALARASAETIKSFELDWVGSGRPDEES</sequence>
<dbReference type="InterPro" id="IPR053204">
    <property type="entry name" value="Oxopyrrolidines_Biosynth-assoc"/>
</dbReference>
<dbReference type="EMBL" id="JAHFYH010000027">
    <property type="protein sequence ID" value="KAH0222747.1"/>
    <property type="molecule type" value="Genomic_DNA"/>
</dbReference>
<evidence type="ECO:0000313" key="2">
    <source>
        <dbReference type="Proteomes" id="UP000767238"/>
    </source>
</evidence>
<reference evidence="1" key="1">
    <citation type="journal article" date="2021" name="J Fungi (Basel)">
        <title>Virulence traits and population genomics of the black yeast Aureobasidium melanogenum.</title>
        <authorList>
            <person name="Cernosa A."/>
            <person name="Sun X."/>
            <person name="Gostincar C."/>
            <person name="Fang C."/>
            <person name="Gunde-Cimerman N."/>
            <person name="Song Z."/>
        </authorList>
    </citation>
    <scope>NUCLEOTIDE SEQUENCE</scope>
    <source>
        <strain evidence="1">EXF-8016</strain>
    </source>
</reference>
<proteinExistence type="predicted"/>
<dbReference type="InterPro" id="IPR022085">
    <property type="entry name" value="OpdG"/>
</dbReference>
<dbReference type="AlphaFoldDB" id="A0A9P8K672"/>
<dbReference type="OrthoDB" id="3350591at2759"/>
<evidence type="ECO:0000313" key="1">
    <source>
        <dbReference type="EMBL" id="KAH0222747.1"/>
    </source>
</evidence>
<dbReference type="Proteomes" id="UP000767238">
    <property type="component" value="Unassembled WGS sequence"/>
</dbReference>
<feature type="non-terminal residue" evidence="1">
    <location>
        <position position="1"/>
    </location>
</feature>
<organism evidence="1 2">
    <name type="scientific">Aureobasidium melanogenum</name>
    <name type="common">Aureobasidium pullulans var. melanogenum</name>
    <dbReference type="NCBI Taxonomy" id="46634"/>
    <lineage>
        <taxon>Eukaryota</taxon>
        <taxon>Fungi</taxon>
        <taxon>Dikarya</taxon>
        <taxon>Ascomycota</taxon>
        <taxon>Pezizomycotina</taxon>
        <taxon>Dothideomycetes</taxon>
        <taxon>Dothideomycetidae</taxon>
        <taxon>Dothideales</taxon>
        <taxon>Saccotheciaceae</taxon>
        <taxon>Aureobasidium</taxon>
    </lineage>
</organism>
<accession>A0A9P8K672</accession>
<gene>
    <name evidence="1" type="ORF">KCV03_g4535</name>
</gene>
<name>A0A9P8K672_AURME</name>
<comment type="caution">
    <text evidence="1">The sequence shown here is derived from an EMBL/GenBank/DDBJ whole genome shotgun (WGS) entry which is preliminary data.</text>
</comment>
<protein>
    <submittedName>
        <fullName evidence="1">Uncharacterized protein</fullName>
    </submittedName>
</protein>
<dbReference type="PANTHER" id="PTHR38797">
    <property type="entry name" value="NUCLEAR PORE COMPLEX PROTEIN NUP85-RELATED"/>
    <property type="match status" value="1"/>
</dbReference>